<protein>
    <recommendedName>
        <fullName evidence="6">Ribosomal RNA small subunit methyltransferase I</fullName>
        <ecNumber evidence="6">2.1.1.198</ecNumber>
    </recommendedName>
    <alternativeName>
        <fullName evidence="6">16S rRNA 2'-O-ribose C1402 methyltransferase</fullName>
    </alternativeName>
    <alternativeName>
        <fullName evidence="6">rRNA (cytidine-2'-O-)-methyltransferase RsmI</fullName>
    </alternativeName>
</protein>
<keyword evidence="4 6" id="KW-0808">Transferase</keyword>
<evidence type="ECO:0000256" key="4">
    <source>
        <dbReference type="ARBA" id="ARBA00022679"/>
    </source>
</evidence>
<dbReference type="FunFam" id="3.40.1010.10:FF:000002">
    <property type="entry name" value="Ribosomal RNA small subunit methyltransferase I"/>
    <property type="match status" value="1"/>
</dbReference>
<comment type="function">
    <text evidence="6">Catalyzes the 2'-O-methylation of the ribose of cytidine 1402 (C1402) in 16S rRNA.</text>
</comment>
<evidence type="ECO:0000313" key="10">
    <source>
        <dbReference type="Proteomes" id="UP000288058"/>
    </source>
</evidence>
<dbReference type="InterPro" id="IPR008189">
    <property type="entry name" value="rRNA_ssu_MeTfrase_I"/>
</dbReference>
<feature type="domain" description="RsmI HTH" evidence="8">
    <location>
        <begin position="238"/>
        <end position="281"/>
    </location>
</feature>
<keyword evidence="5 6" id="KW-0949">S-adenosyl-L-methionine</keyword>
<dbReference type="GO" id="GO:0005737">
    <property type="term" value="C:cytoplasm"/>
    <property type="evidence" value="ECO:0007669"/>
    <property type="project" value="UniProtKB-SubCell"/>
</dbReference>
<dbReference type="Proteomes" id="UP000288058">
    <property type="component" value="Unassembled WGS sequence"/>
</dbReference>
<dbReference type="InterPro" id="IPR035996">
    <property type="entry name" value="4pyrrol_Methylase_sf"/>
</dbReference>
<comment type="catalytic activity">
    <reaction evidence="6">
        <text>cytidine(1402) in 16S rRNA + S-adenosyl-L-methionine = 2'-O-methylcytidine(1402) in 16S rRNA + S-adenosyl-L-homocysteine + H(+)</text>
        <dbReference type="Rhea" id="RHEA:42924"/>
        <dbReference type="Rhea" id="RHEA-COMP:10285"/>
        <dbReference type="Rhea" id="RHEA-COMP:10286"/>
        <dbReference type="ChEBI" id="CHEBI:15378"/>
        <dbReference type="ChEBI" id="CHEBI:57856"/>
        <dbReference type="ChEBI" id="CHEBI:59789"/>
        <dbReference type="ChEBI" id="CHEBI:74495"/>
        <dbReference type="ChEBI" id="CHEBI:82748"/>
        <dbReference type="EC" id="2.1.1.198"/>
    </reaction>
</comment>
<dbReference type="OrthoDB" id="9809084at2"/>
<proteinExistence type="inferred from homology"/>
<dbReference type="InterPro" id="IPR053910">
    <property type="entry name" value="RsmI_HTH"/>
</dbReference>
<organism evidence="9 10">
    <name type="scientific">Idiomarina ramblicola</name>
    <dbReference type="NCBI Taxonomy" id="263724"/>
    <lineage>
        <taxon>Bacteria</taxon>
        <taxon>Pseudomonadati</taxon>
        <taxon>Pseudomonadota</taxon>
        <taxon>Gammaproteobacteria</taxon>
        <taxon>Alteromonadales</taxon>
        <taxon>Idiomarinaceae</taxon>
        <taxon>Idiomarina</taxon>
    </lineage>
</organism>
<dbReference type="FunFam" id="3.30.950.10:FF:000002">
    <property type="entry name" value="Ribosomal RNA small subunit methyltransferase I"/>
    <property type="match status" value="1"/>
</dbReference>
<dbReference type="EC" id="2.1.1.198" evidence="6"/>
<keyword evidence="10" id="KW-1185">Reference proteome</keyword>
<dbReference type="InterPro" id="IPR000878">
    <property type="entry name" value="4pyrrol_Mease"/>
</dbReference>
<dbReference type="InterPro" id="IPR014777">
    <property type="entry name" value="4pyrrole_Mease_sub1"/>
</dbReference>
<gene>
    <name evidence="6 9" type="primary">rsmI</name>
    <name evidence="9" type="ORF">CWI78_05135</name>
</gene>
<dbReference type="SUPFAM" id="SSF53790">
    <property type="entry name" value="Tetrapyrrole methylase"/>
    <property type="match status" value="1"/>
</dbReference>
<evidence type="ECO:0000256" key="5">
    <source>
        <dbReference type="ARBA" id="ARBA00022691"/>
    </source>
</evidence>
<evidence type="ECO:0000259" key="8">
    <source>
        <dbReference type="Pfam" id="PF23016"/>
    </source>
</evidence>
<dbReference type="EMBL" id="PIQC01000003">
    <property type="protein sequence ID" value="RUO71900.1"/>
    <property type="molecule type" value="Genomic_DNA"/>
</dbReference>
<dbReference type="Pfam" id="PF00590">
    <property type="entry name" value="TP_methylase"/>
    <property type="match status" value="1"/>
</dbReference>
<dbReference type="Gene3D" id="3.40.1010.10">
    <property type="entry name" value="Cobalt-precorrin-4 Transmethylase, Domain 1"/>
    <property type="match status" value="1"/>
</dbReference>
<keyword evidence="3 6" id="KW-0489">Methyltransferase</keyword>
<dbReference type="CDD" id="cd11648">
    <property type="entry name" value="RsmI"/>
    <property type="match status" value="1"/>
</dbReference>
<keyword evidence="2 6" id="KW-0698">rRNA processing</keyword>
<dbReference type="Pfam" id="PF23016">
    <property type="entry name" value="RsmI_C"/>
    <property type="match status" value="1"/>
</dbReference>
<comment type="similarity">
    <text evidence="6">Belongs to the methyltransferase superfamily. RsmI family.</text>
</comment>
<evidence type="ECO:0000256" key="6">
    <source>
        <dbReference type="HAMAP-Rule" id="MF_01877"/>
    </source>
</evidence>
<dbReference type="NCBIfam" id="TIGR00096">
    <property type="entry name" value="16S rRNA (cytidine(1402)-2'-O)-methyltransferase"/>
    <property type="match status" value="1"/>
</dbReference>
<dbReference type="PANTHER" id="PTHR46111">
    <property type="entry name" value="RIBOSOMAL RNA SMALL SUBUNIT METHYLTRANSFERASE I"/>
    <property type="match status" value="1"/>
</dbReference>
<dbReference type="PROSITE" id="PS01296">
    <property type="entry name" value="RSMI"/>
    <property type="match status" value="1"/>
</dbReference>
<dbReference type="InterPro" id="IPR018063">
    <property type="entry name" value="SAM_MeTrfase_RsmI_CS"/>
</dbReference>
<dbReference type="Gene3D" id="3.30.950.10">
    <property type="entry name" value="Methyltransferase, Cobalt-precorrin-4 Transmethylase, Domain 2"/>
    <property type="match status" value="1"/>
</dbReference>
<accession>A0A432Z1Y4</accession>
<dbReference type="GO" id="GO:0070677">
    <property type="term" value="F:rRNA (cytosine-2'-O-)-methyltransferase activity"/>
    <property type="evidence" value="ECO:0007669"/>
    <property type="project" value="UniProtKB-UniRule"/>
</dbReference>
<evidence type="ECO:0000313" key="9">
    <source>
        <dbReference type="EMBL" id="RUO71900.1"/>
    </source>
</evidence>
<dbReference type="HAMAP" id="MF_01877">
    <property type="entry name" value="16SrRNA_methyltr_I"/>
    <property type="match status" value="1"/>
</dbReference>
<dbReference type="PANTHER" id="PTHR46111:SF1">
    <property type="entry name" value="RIBOSOMAL RNA SMALL SUBUNIT METHYLTRANSFERASE I"/>
    <property type="match status" value="1"/>
</dbReference>
<comment type="caution">
    <text evidence="9">The sequence shown here is derived from an EMBL/GenBank/DDBJ whole genome shotgun (WGS) entry which is preliminary data.</text>
</comment>
<evidence type="ECO:0000256" key="3">
    <source>
        <dbReference type="ARBA" id="ARBA00022603"/>
    </source>
</evidence>
<dbReference type="InterPro" id="IPR014776">
    <property type="entry name" value="4pyrrole_Mease_sub2"/>
</dbReference>
<keyword evidence="1 6" id="KW-0963">Cytoplasm</keyword>
<dbReference type="RefSeq" id="WP_126780897.1">
    <property type="nucleotide sequence ID" value="NZ_PIQC01000003.1"/>
</dbReference>
<reference evidence="10" key="1">
    <citation type="journal article" date="2018" name="Front. Microbiol.">
        <title>Genome-Based Analysis Reveals the Taxonomy and Diversity of the Family Idiomarinaceae.</title>
        <authorList>
            <person name="Liu Y."/>
            <person name="Lai Q."/>
            <person name="Shao Z."/>
        </authorList>
    </citation>
    <scope>NUCLEOTIDE SEQUENCE [LARGE SCALE GENOMIC DNA]</scope>
    <source>
        <strain evidence="10">R22</strain>
    </source>
</reference>
<evidence type="ECO:0000256" key="2">
    <source>
        <dbReference type="ARBA" id="ARBA00022552"/>
    </source>
</evidence>
<evidence type="ECO:0000259" key="7">
    <source>
        <dbReference type="Pfam" id="PF00590"/>
    </source>
</evidence>
<name>A0A432Z1Y4_9GAMM</name>
<sequence>MAEQGILYIVPTPIGNLGDITERALKTLAEVAAIAAEDTRHTRKLMQHYGIQNDVFALHEHNESQRADAVIERLQQGDSLALVSDAGTPLINDPGYVLVHRCREQGLKVIALPGACAVTVALSAAGLPTDRFSFEGFFPSKPQQRRAKLEQLRTETRTVVVYESPHRILHTLADMDAVLGKARKLVLARELTKQFETYLSGSAAELLQALTDDTNQQRGEMVLLIAPLPPETESSDGPGEAAKRTLLLLLEELPLKKAAAMTAKIHDERKNVLYQWALDNKNKE</sequence>
<dbReference type="PIRSF" id="PIRSF005917">
    <property type="entry name" value="MTase_YraL"/>
    <property type="match status" value="1"/>
</dbReference>
<comment type="subcellular location">
    <subcellularLocation>
        <location evidence="6">Cytoplasm</location>
    </subcellularLocation>
</comment>
<dbReference type="AlphaFoldDB" id="A0A432Z1Y4"/>
<evidence type="ECO:0000256" key="1">
    <source>
        <dbReference type="ARBA" id="ARBA00022490"/>
    </source>
</evidence>
<feature type="domain" description="Tetrapyrrole methylase" evidence="7">
    <location>
        <begin position="7"/>
        <end position="206"/>
    </location>
</feature>